<keyword evidence="5 6" id="KW-0732">Signal</keyword>
<dbReference type="PROSITE" id="PS50983">
    <property type="entry name" value="FE_B12_PBP"/>
    <property type="match status" value="1"/>
</dbReference>
<feature type="signal peptide" evidence="6">
    <location>
        <begin position="1"/>
        <end position="22"/>
    </location>
</feature>
<dbReference type="InterPro" id="IPR051313">
    <property type="entry name" value="Bact_iron-sidero_bind"/>
</dbReference>
<dbReference type="AlphaFoldDB" id="A0A4S8Q2Y8"/>
<keyword evidence="3" id="KW-0813">Transport</keyword>
<proteinExistence type="inferred from homology"/>
<comment type="caution">
    <text evidence="8">The sequence shown here is derived from an EMBL/GenBank/DDBJ whole genome shotgun (WGS) entry which is preliminary data.</text>
</comment>
<dbReference type="RefSeq" id="WP_136542077.1">
    <property type="nucleotide sequence ID" value="NZ_STGU01000008.1"/>
</dbReference>
<evidence type="ECO:0000256" key="5">
    <source>
        <dbReference type="ARBA" id="ARBA00022729"/>
    </source>
</evidence>
<dbReference type="Gene3D" id="3.40.50.1980">
    <property type="entry name" value="Nitrogenase molybdenum iron protein domain"/>
    <property type="match status" value="2"/>
</dbReference>
<sequence length="321" mass="35269">MTRRALTMSAAAMLLSPSFARANDDSYPRIVDHAFGRTELPFAPRRLVTIGYGDEAPFLALGHKPVAIVYSGMFASGMTPWCEEKFGTSKPVLLDGSMIDFEEIARLDPDVIVGVFSQLDAGSYARLSRIAPTIAYRSGPYRASWKEQTEIAGAVLALDEKARQLVVETDRLLNGYGDVYPGLKGRSFTFGSYFAGSSRIVIYLPGETRVDWMIGIGMKPSAGVQRLAAASSRQTSADASLEDLESVAGDLLVMWYEPGARAALEGQRLFQMFSPVRESRYVGLDDPSEIWAASWPSVLSIPYAFPKILRRMETAAVREVR</sequence>
<evidence type="ECO:0000256" key="2">
    <source>
        <dbReference type="ARBA" id="ARBA00008814"/>
    </source>
</evidence>
<accession>A0A4S8Q2Y8</accession>
<dbReference type="PANTHER" id="PTHR30532">
    <property type="entry name" value="IRON III DICITRATE-BINDING PERIPLASMIC PROTEIN"/>
    <property type="match status" value="1"/>
</dbReference>
<evidence type="ECO:0000313" key="9">
    <source>
        <dbReference type="Proteomes" id="UP000307378"/>
    </source>
</evidence>
<name>A0A4S8Q2Y8_9HYPH</name>
<evidence type="ECO:0000256" key="1">
    <source>
        <dbReference type="ARBA" id="ARBA00004196"/>
    </source>
</evidence>
<dbReference type="SUPFAM" id="SSF53807">
    <property type="entry name" value="Helical backbone' metal receptor"/>
    <property type="match status" value="1"/>
</dbReference>
<dbReference type="GO" id="GO:0030288">
    <property type="term" value="C:outer membrane-bounded periplasmic space"/>
    <property type="evidence" value="ECO:0007669"/>
    <property type="project" value="TreeGrafter"/>
</dbReference>
<comment type="subcellular location">
    <subcellularLocation>
        <location evidence="1">Cell envelope</location>
    </subcellularLocation>
</comment>
<evidence type="ECO:0000256" key="4">
    <source>
        <dbReference type="ARBA" id="ARBA00022496"/>
    </source>
</evidence>
<protein>
    <submittedName>
        <fullName evidence="8">Iron-siderophore ABC transporter substrate-binding protein</fullName>
    </submittedName>
</protein>
<dbReference type="Proteomes" id="UP000307378">
    <property type="component" value="Unassembled WGS sequence"/>
</dbReference>
<evidence type="ECO:0000256" key="3">
    <source>
        <dbReference type="ARBA" id="ARBA00022448"/>
    </source>
</evidence>
<dbReference type="InterPro" id="IPR002491">
    <property type="entry name" value="ABC_transptr_periplasmic_BD"/>
</dbReference>
<dbReference type="GO" id="GO:1901678">
    <property type="term" value="P:iron coordination entity transport"/>
    <property type="evidence" value="ECO:0007669"/>
    <property type="project" value="UniProtKB-ARBA"/>
</dbReference>
<keyword evidence="4" id="KW-0406">Ion transport</keyword>
<dbReference type="EMBL" id="STGU01000008">
    <property type="protein sequence ID" value="THV34524.1"/>
    <property type="molecule type" value="Genomic_DNA"/>
</dbReference>
<keyword evidence="4" id="KW-0410">Iron transport</keyword>
<reference evidence="8 9" key="1">
    <citation type="submission" date="2019-04" db="EMBL/GenBank/DDBJ databases">
        <title>genome sequence of strain W3.</title>
        <authorList>
            <person name="Gao J."/>
            <person name="Sun J."/>
        </authorList>
    </citation>
    <scope>NUCLEOTIDE SEQUENCE [LARGE SCALE GENOMIC DNA]</scope>
    <source>
        <strain evidence="8 9">W3</strain>
    </source>
</reference>
<feature type="chain" id="PRO_5020459031" evidence="6">
    <location>
        <begin position="23"/>
        <end position="321"/>
    </location>
</feature>
<evidence type="ECO:0000256" key="6">
    <source>
        <dbReference type="SAM" id="SignalP"/>
    </source>
</evidence>
<dbReference type="PANTHER" id="PTHR30532:SF24">
    <property type="entry name" value="FERRIC ENTEROBACTIN-BINDING PERIPLASMIC PROTEIN FEPB"/>
    <property type="match status" value="1"/>
</dbReference>
<dbReference type="Pfam" id="PF01497">
    <property type="entry name" value="Peripla_BP_2"/>
    <property type="match status" value="1"/>
</dbReference>
<feature type="domain" description="Fe/B12 periplasmic-binding" evidence="7">
    <location>
        <begin position="46"/>
        <end position="316"/>
    </location>
</feature>
<evidence type="ECO:0000259" key="7">
    <source>
        <dbReference type="PROSITE" id="PS50983"/>
    </source>
</evidence>
<keyword evidence="4" id="KW-0408">Iron</keyword>
<evidence type="ECO:0000313" key="8">
    <source>
        <dbReference type="EMBL" id="THV34524.1"/>
    </source>
</evidence>
<comment type="similarity">
    <text evidence="2">Belongs to the bacterial solute-binding protein 8 family.</text>
</comment>
<gene>
    <name evidence="8" type="ORF">FAA86_15615</name>
</gene>
<organism evidence="8 9">
    <name type="scientific">Rhizobium rosettiformans W3</name>
    <dbReference type="NCBI Taxonomy" id="538378"/>
    <lineage>
        <taxon>Bacteria</taxon>
        <taxon>Pseudomonadati</taxon>
        <taxon>Pseudomonadota</taxon>
        <taxon>Alphaproteobacteria</taxon>
        <taxon>Hyphomicrobiales</taxon>
        <taxon>Rhizobiaceae</taxon>
        <taxon>Rhizobium/Agrobacterium group</taxon>
        <taxon>Rhizobium</taxon>
    </lineage>
</organism>